<gene>
    <name evidence="3" type="ORF">ACFFRN_33010</name>
</gene>
<feature type="transmembrane region" description="Helical" evidence="2">
    <location>
        <begin position="169"/>
        <end position="191"/>
    </location>
</feature>
<feature type="transmembrane region" description="Helical" evidence="2">
    <location>
        <begin position="203"/>
        <end position="225"/>
    </location>
</feature>
<feature type="region of interest" description="Disordered" evidence="1">
    <location>
        <begin position="111"/>
        <end position="138"/>
    </location>
</feature>
<keyword evidence="2" id="KW-0472">Membrane</keyword>
<organism evidence="3 4">
    <name type="scientific">Nonomuraea roseola</name>
    <dbReference type="NCBI Taxonomy" id="46179"/>
    <lineage>
        <taxon>Bacteria</taxon>
        <taxon>Bacillati</taxon>
        <taxon>Actinomycetota</taxon>
        <taxon>Actinomycetes</taxon>
        <taxon>Streptosporangiales</taxon>
        <taxon>Streptosporangiaceae</taxon>
        <taxon>Nonomuraea</taxon>
    </lineage>
</organism>
<dbReference type="Pfam" id="PF13160">
    <property type="entry name" value="DUF3995"/>
    <property type="match status" value="1"/>
</dbReference>
<dbReference type="Proteomes" id="UP001589646">
    <property type="component" value="Unassembled WGS sequence"/>
</dbReference>
<dbReference type="EMBL" id="JBHMCE010000011">
    <property type="protein sequence ID" value="MFB9531447.1"/>
    <property type="molecule type" value="Genomic_DNA"/>
</dbReference>
<reference evidence="3 4" key="1">
    <citation type="submission" date="2024-09" db="EMBL/GenBank/DDBJ databases">
        <authorList>
            <person name="Sun Q."/>
            <person name="Mori K."/>
        </authorList>
    </citation>
    <scope>NUCLEOTIDE SEQUENCE [LARGE SCALE GENOMIC DNA]</scope>
    <source>
        <strain evidence="3 4">JCM 3323</strain>
    </source>
</reference>
<evidence type="ECO:0000256" key="2">
    <source>
        <dbReference type="SAM" id="Phobius"/>
    </source>
</evidence>
<keyword evidence="4" id="KW-1185">Reference proteome</keyword>
<dbReference type="InterPro" id="IPR025058">
    <property type="entry name" value="DUF3995"/>
</dbReference>
<dbReference type="RefSeq" id="WP_346122153.1">
    <property type="nucleotide sequence ID" value="NZ_BAAAXC010000013.1"/>
</dbReference>
<sequence length="244" mass="23733">MKRKTRARAAFAAATVLAVDAAAHLYWTTGATWPAPDVRTLSLAVLNAEVPFTPRVLLPLATALLTAAAALLTTTRLGDVGTGATGADGAGNDASGVHAIGNSASGADRAGNGGVGGLGGTGGTEAGDGDAGADGGDGGAGGGAGGLGALGVAEVVGARRMPGPLVRRVVRLVTGVLALGVLARAVLGLVWTLGIGVQTSTPFYWLNALLYTPLCLALFVAVVVARGTAAPADGPARDHGVKIS</sequence>
<keyword evidence="2" id="KW-0812">Transmembrane</keyword>
<protein>
    <submittedName>
        <fullName evidence="3">DUF3995 domain-containing protein</fullName>
    </submittedName>
</protein>
<keyword evidence="2" id="KW-1133">Transmembrane helix</keyword>
<proteinExistence type="predicted"/>
<evidence type="ECO:0000256" key="1">
    <source>
        <dbReference type="SAM" id="MobiDB-lite"/>
    </source>
</evidence>
<evidence type="ECO:0000313" key="4">
    <source>
        <dbReference type="Proteomes" id="UP001589646"/>
    </source>
</evidence>
<comment type="caution">
    <text evidence="3">The sequence shown here is derived from an EMBL/GenBank/DDBJ whole genome shotgun (WGS) entry which is preliminary data.</text>
</comment>
<accession>A0ABV5Q7I1</accession>
<name>A0ABV5Q7I1_9ACTN</name>
<feature type="transmembrane region" description="Helical" evidence="2">
    <location>
        <begin position="56"/>
        <end position="73"/>
    </location>
</feature>
<evidence type="ECO:0000313" key="3">
    <source>
        <dbReference type="EMBL" id="MFB9531447.1"/>
    </source>
</evidence>